<feature type="compositionally biased region" description="Pro residues" evidence="1">
    <location>
        <begin position="1053"/>
        <end position="1067"/>
    </location>
</feature>
<dbReference type="PANTHER" id="PTHR10337">
    <property type="entry name" value="SHC TRANSFORMING PROTEIN"/>
    <property type="match status" value="1"/>
</dbReference>
<evidence type="ECO:0000259" key="3">
    <source>
        <dbReference type="PROSITE" id="PS01179"/>
    </source>
</evidence>
<dbReference type="SMART" id="SM00462">
    <property type="entry name" value="PTB"/>
    <property type="match status" value="1"/>
</dbReference>
<reference evidence="4" key="2">
    <citation type="submission" date="2015-10" db="EMBL/GenBank/DDBJ databases">
        <authorList>
            <person name="Gilbert D.G."/>
        </authorList>
    </citation>
    <scope>NUCLEOTIDE SEQUENCE</scope>
</reference>
<dbReference type="SUPFAM" id="SSF50729">
    <property type="entry name" value="PH domain-like"/>
    <property type="match status" value="1"/>
</dbReference>
<dbReference type="InterPro" id="IPR006019">
    <property type="entry name" value="PID_Shc-like"/>
</dbReference>
<protein>
    <submittedName>
        <fullName evidence="4">SHC-transforming protein</fullName>
    </submittedName>
</protein>
<keyword evidence="2" id="KW-0472">Membrane</keyword>
<accession>A0A0P5AAR5</accession>
<keyword evidence="2" id="KW-0812">Transmembrane</keyword>
<dbReference type="SUPFAM" id="SSF55550">
    <property type="entry name" value="SH2 domain"/>
    <property type="match status" value="1"/>
</dbReference>
<feature type="compositionally biased region" description="Low complexity" evidence="1">
    <location>
        <begin position="258"/>
        <end position="271"/>
    </location>
</feature>
<sequence length="1303" mass="136899">MTTQDWTRMLKSFRTKTYRNLPTVEDRKAGSALNDTRSSSVGLCDDVGEIEDDVDDGICRLGPSDIKSTASDVEAIIKKGTLLPTDWTLSQRVTYRGGGRNDPTTTAGKSNNHQSIGCQEKKSGGGGGGGGGGGEGEGAEDKLLAVRGRSASEPSFLSASRAVKVRVSSPANNPSSYTPPTVKEISSITGLQQQIKAAFGRWRKRGTPSSPSSSALEEEVGGPIREDCFDHPLNVRLSAQSQTFSHPHRLTVFPPFPSGGASPSSSANVSPARSKKSSVFNTSTTPSSAAGGGGNSKSGGSHPFSFVRGLRKRRATRAGEASEAQSNQQHRNLTDLCSDRLRSRTAAESGWPNCTTRLAGQDHFAPFGPLTAKSRSDHSLHRILKEDNTWTVFATLRPPSDKGGSLSKGTTAWTFGLFSDPASQSSHQRRQTSTPSVGKSTKSKAASVAPSPELVHRAFTPCFSTGTPSGLVLPSGGGLFGRNERRTRSLERCSQQRVRGSGAAAAAASSAAGASWGYGSATAQTKAPPPIPSRVRSRSLEKNYTISTTTPHCNRLSAAAVVNNATAAHSTSGSSPAANSGGVGCIGTPLLPVRRNNVPPEVLATWCTFNEAFGGGRPKHQHRLPSEPLTVNDERDSPGSPVFEELFLPPPQKFAALPPPIVTAANPTVAELVNNNNNNKRNSVSAASCCCCSSCSGGHSQSSAGVSCSSKSTPRSSPVPPTHLPETVLYGTREAPVLERHCVEGGEFIIAWLSHSNGSSQQQQQQQQQANPSSGGNRVGAAALVSPPSVPLTSAEMQSSTSSSHSATAATGGNQGLGAASSNGSNRSFINKPARGWLHSDAVIVREGITYFVRYIGCLEVNTSMKSLDFDTRSQIAKECINIVCETAGLKTVDKKRKVDRRIQRILGDAPHMEHAGSDVALTISSGCLRISTLEGSAVVACHDMPNISFASGGDPDTLDFVAYVAKDNIYGRACYVLECGGGLAQDVITTIGQAFELRFKEYLKRTPRPAGTESVLDGRDGVGTASGHNSAGAAPPPWSPDDPEYYNDLPGKVPPDVGPPPVPPLPNYQAPLGGGPVATGTAGTLKKSSAGHQASDRSRHTVDLSDNLIDLNADVSSMGRTESGLAVSTFAGLSGGGNVSSAVVGGNVAGLSPFPDHEYVNGIMGSSSDFKNPPVNKDPFDMHPFSATLPSPLPSALLAPNTGTLGAGSGRPVVTLQRVATKAGKVRVSPFEAQLLQEIWFHGPISRKEAEDLLKQVWPPKILPFLFKFLFISTPFFLGGWYLNRMGISWFANHKALKASTC</sequence>
<feature type="compositionally biased region" description="Polar residues" evidence="1">
    <location>
        <begin position="102"/>
        <end position="117"/>
    </location>
</feature>
<dbReference type="Gene3D" id="2.30.29.30">
    <property type="entry name" value="Pleckstrin-homology domain (PH domain)/Phosphotyrosine-binding domain (PTB)"/>
    <property type="match status" value="1"/>
</dbReference>
<dbReference type="GO" id="GO:0030971">
    <property type="term" value="F:receptor tyrosine kinase binding"/>
    <property type="evidence" value="ECO:0007669"/>
    <property type="project" value="TreeGrafter"/>
</dbReference>
<dbReference type="InterPro" id="IPR006020">
    <property type="entry name" value="PTB/PI_dom"/>
</dbReference>
<evidence type="ECO:0000256" key="2">
    <source>
        <dbReference type="SAM" id="Phobius"/>
    </source>
</evidence>
<feature type="region of interest" description="Disordered" evidence="1">
    <location>
        <begin position="757"/>
        <end position="824"/>
    </location>
</feature>
<dbReference type="EMBL" id="GDIP01200459">
    <property type="protein sequence ID" value="JAJ22943.1"/>
    <property type="molecule type" value="Transcribed_RNA"/>
</dbReference>
<feature type="region of interest" description="Disordered" evidence="1">
    <location>
        <begin position="201"/>
        <end position="220"/>
    </location>
</feature>
<dbReference type="InterPro" id="IPR051235">
    <property type="entry name" value="CEP152/SHC-Transforming"/>
</dbReference>
<dbReference type="FunFam" id="2.30.29.30:FF:000377">
    <property type="entry name" value="Shc transforming protein"/>
    <property type="match status" value="1"/>
</dbReference>
<feature type="region of interest" description="Disordered" evidence="1">
    <location>
        <begin position="419"/>
        <end position="450"/>
    </location>
</feature>
<proteinExistence type="predicted"/>
<keyword evidence="2" id="KW-1133">Transmembrane helix</keyword>
<dbReference type="EMBL" id="GDIP01201720">
    <property type="protein sequence ID" value="JAJ21682.1"/>
    <property type="molecule type" value="Transcribed_RNA"/>
</dbReference>
<reference evidence="4" key="1">
    <citation type="submission" date="2015-10" db="EMBL/GenBank/DDBJ databases">
        <title>Daphnia magna gene sets from two clonal populations assembled and annotated with EvidentialGene.</title>
        <authorList>
            <person name="Gilbert D."/>
            <person name="Podicheti R."/>
            <person name="Orsini L."/>
            <person name="Colbourne J."/>
            <person name="Pfrender M."/>
        </authorList>
    </citation>
    <scope>NUCLEOTIDE SEQUENCE</scope>
</reference>
<evidence type="ECO:0000313" key="4">
    <source>
        <dbReference type="EMBL" id="JAJ21682.1"/>
    </source>
</evidence>
<feature type="domain" description="PID" evidence="3">
    <location>
        <begin position="848"/>
        <end position="1008"/>
    </location>
</feature>
<feature type="compositionally biased region" description="Low complexity" evidence="1">
    <location>
        <begin position="793"/>
        <end position="811"/>
    </location>
</feature>
<feature type="compositionally biased region" description="Low complexity" evidence="1">
    <location>
        <begin position="697"/>
        <end position="716"/>
    </location>
</feature>
<feature type="transmembrane region" description="Helical" evidence="2">
    <location>
        <begin position="1263"/>
        <end position="1284"/>
    </location>
</feature>
<feature type="region of interest" description="Disordered" evidence="1">
    <location>
        <begin position="519"/>
        <end position="539"/>
    </location>
</feature>
<feature type="region of interest" description="Disordered" evidence="1">
    <location>
        <begin position="697"/>
        <end position="726"/>
    </location>
</feature>
<dbReference type="CDD" id="cd01209">
    <property type="entry name" value="PTB_Shc"/>
    <property type="match status" value="1"/>
</dbReference>
<dbReference type="PRINTS" id="PR00629">
    <property type="entry name" value="SHCPIDOMAIN"/>
</dbReference>
<feature type="region of interest" description="Disordered" evidence="1">
    <location>
        <begin position="93"/>
        <end position="139"/>
    </location>
</feature>
<name>A0A0P5AAR5_9CRUS</name>
<feature type="region of interest" description="Disordered" evidence="1">
    <location>
        <begin position="248"/>
        <end position="336"/>
    </location>
</feature>
<dbReference type="GO" id="GO:0007169">
    <property type="term" value="P:cell surface receptor protein tyrosine kinase signaling pathway"/>
    <property type="evidence" value="ECO:0007669"/>
    <property type="project" value="TreeGrafter"/>
</dbReference>
<dbReference type="Pfam" id="PF00640">
    <property type="entry name" value="PID"/>
    <property type="match status" value="1"/>
</dbReference>
<feature type="compositionally biased region" description="Low complexity" evidence="1">
    <location>
        <begin position="423"/>
        <end position="436"/>
    </location>
</feature>
<dbReference type="PROSITE" id="PS01179">
    <property type="entry name" value="PID"/>
    <property type="match status" value="1"/>
</dbReference>
<dbReference type="PANTHER" id="PTHR10337:SF11">
    <property type="entry name" value="DSHC PROTEIN"/>
    <property type="match status" value="1"/>
</dbReference>
<feature type="region of interest" description="Disordered" evidence="1">
    <location>
        <begin position="617"/>
        <end position="638"/>
    </location>
</feature>
<dbReference type="GO" id="GO:0035556">
    <property type="term" value="P:intracellular signal transduction"/>
    <property type="evidence" value="ECO:0007669"/>
    <property type="project" value="InterPro"/>
</dbReference>
<feature type="compositionally biased region" description="Gly residues" evidence="1">
    <location>
        <begin position="124"/>
        <end position="136"/>
    </location>
</feature>
<feature type="region of interest" description="Disordered" evidence="1">
    <location>
        <begin position="1009"/>
        <end position="1102"/>
    </location>
</feature>
<organism evidence="4">
    <name type="scientific">Daphnia magna</name>
    <dbReference type="NCBI Taxonomy" id="35525"/>
    <lineage>
        <taxon>Eukaryota</taxon>
        <taxon>Metazoa</taxon>
        <taxon>Ecdysozoa</taxon>
        <taxon>Arthropoda</taxon>
        <taxon>Crustacea</taxon>
        <taxon>Branchiopoda</taxon>
        <taxon>Diplostraca</taxon>
        <taxon>Cladocera</taxon>
        <taxon>Anomopoda</taxon>
        <taxon>Daphniidae</taxon>
        <taxon>Daphnia</taxon>
    </lineage>
</organism>
<dbReference type="GO" id="GO:0005886">
    <property type="term" value="C:plasma membrane"/>
    <property type="evidence" value="ECO:0007669"/>
    <property type="project" value="TreeGrafter"/>
</dbReference>
<dbReference type="InterPro" id="IPR036860">
    <property type="entry name" value="SH2_dom_sf"/>
</dbReference>
<evidence type="ECO:0000256" key="1">
    <source>
        <dbReference type="SAM" id="MobiDB-lite"/>
    </source>
</evidence>
<dbReference type="InterPro" id="IPR011993">
    <property type="entry name" value="PH-like_dom_sf"/>
</dbReference>